<dbReference type="Pfam" id="PF17386">
    <property type="entry name" value="LBP_C"/>
    <property type="match status" value="1"/>
</dbReference>
<dbReference type="AlphaFoldDB" id="A0A851GFE0"/>
<dbReference type="EC" id="2.4.1.211" evidence="4"/>
<feature type="domain" description="Lacto-N-biose phosphorylase C-terminal" evidence="3">
    <location>
        <begin position="674"/>
        <end position="724"/>
    </location>
</feature>
<accession>A0A851GFE0</accession>
<reference evidence="4 5" key="1">
    <citation type="submission" date="2020-07" db="EMBL/GenBank/DDBJ databases">
        <title>Roseicoccus Jingziensis gen. nov., sp. nov., isolated from coastal seawater.</title>
        <authorList>
            <person name="Feng X."/>
        </authorList>
    </citation>
    <scope>NUCLEOTIDE SEQUENCE [LARGE SCALE GENOMIC DNA]</scope>
    <source>
        <strain evidence="4 5">N1E253</strain>
    </source>
</reference>
<dbReference type="Pfam" id="PF17385">
    <property type="entry name" value="LBP_M"/>
    <property type="match status" value="1"/>
</dbReference>
<dbReference type="Gene3D" id="3.40.50.880">
    <property type="match status" value="1"/>
</dbReference>
<dbReference type="Gene3D" id="2.60.40.10">
    <property type="entry name" value="Immunoglobulins"/>
    <property type="match status" value="1"/>
</dbReference>
<sequence length="727" mass="81361">MSNPSTGRVTLPAETGAEDTVVEMFDRWGADYIRDSDGTALSPQILEMGYQIYSTVCIVRADQEYPRANPKSLHQKFLISDAVTATSDSVEIDPLATLCRDKYELDFDNDPKRWWQVIDRTTGEIVPAEKWSVDNESGIVTVTGIAPWHSYTVNVLVYLTWDTTSMYNHIQNNWTTPKVISVDPYHQETWDHLMGFFDSWIDSHKDTDVVRLTTFAYHFCVDSDENAVDKFRDWTGYQDTISIPALEDFEKRFGYALTAEDFVDDGYYNATYRVPTKAYRDWMTFIQDFTVKFGKELVKKVHAAGKKAAIFWGDHWIGAEFYHPSYQEIGIDINIGAVEDGVALRRLSDTPGKLEKEIRLYPYFFPDVFREGGDPAGESISNWAKIRRAMLRMPVDRIGYGGYLSLAAKFPDFVQSVETICNEFREIRDGTDGELSQRLPLKVAVLNCWGNLRAWINYTNPHQKFLDKRPDVTVIAGSNMLECLSGLPVDVTFISFDEIRENGIPADIDVIINDGTGDTAWTGGREWADPAIIGPVREWVANGGGFLGITDPAGHQHNGRYLQLEDVLGVQKETGQSCMVAARKANTPDSHFITDGISEDIQLGAGMSFVYPASSDADVISTSEKGHVQLAANAFANGRGVYLSELPYDLENSRLLLRAIAWAAGKETSLDTLICDNPNTDCAYYAATGKIAVANHTDEPQTTTFSDAKGVQHSVELKPYEMTWVSA</sequence>
<evidence type="ECO:0000259" key="2">
    <source>
        <dbReference type="Pfam" id="PF17385"/>
    </source>
</evidence>
<dbReference type="InterPro" id="IPR012711">
    <property type="entry name" value="Lacto-N-biose_phosphorylase"/>
</dbReference>
<dbReference type="InterPro" id="IPR035363">
    <property type="entry name" value="LBP_M"/>
</dbReference>
<protein>
    <submittedName>
        <fullName evidence="4">1,3-beta-galactosyl-N-acetylhexosamine phosphorylase</fullName>
        <ecNumber evidence="4">2.4.1.211</ecNumber>
    </submittedName>
</protein>
<comment type="caution">
    <text evidence="4">The sequence shown here is derived from an EMBL/GenBank/DDBJ whole genome shotgun (WGS) entry which is preliminary data.</text>
</comment>
<proteinExistence type="predicted"/>
<dbReference type="GO" id="GO:0004645">
    <property type="term" value="F:1,4-alpha-oligoglucan phosphorylase activity"/>
    <property type="evidence" value="ECO:0007669"/>
    <property type="project" value="InterPro"/>
</dbReference>
<dbReference type="RefSeq" id="WP_178932455.1">
    <property type="nucleotide sequence ID" value="NZ_JACBAZ010000003.1"/>
</dbReference>
<dbReference type="Gene3D" id="2.60.40.1180">
    <property type="entry name" value="Golgi alpha-mannosidase II"/>
    <property type="match status" value="1"/>
</dbReference>
<gene>
    <name evidence="4" type="primary">gnpA</name>
    <name evidence="4" type="ORF">HW115_09870</name>
</gene>
<evidence type="ECO:0000259" key="1">
    <source>
        <dbReference type="Pfam" id="PF09508"/>
    </source>
</evidence>
<keyword evidence="4" id="KW-0808">Transferase</keyword>
<keyword evidence="4" id="KW-0328">Glycosyltransferase</keyword>
<evidence type="ECO:0000313" key="4">
    <source>
        <dbReference type="EMBL" id="NWK55919.1"/>
    </source>
</evidence>
<dbReference type="InterPro" id="IPR013783">
    <property type="entry name" value="Ig-like_fold"/>
</dbReference>
<feature type="domain" description="Lacto-N-biose phosphorylase central" evidence="2">
    <location>
        <begin position="442"/>
        <end position="667"/>
    </location>
</feature>
<dbReference type="InterPro" id="IPR013780">
    <property type="entry name" value="Glyco_hydro_b"/>
</dbReference>
<dbReference type="SUPFAM" id="SSF52317">
    <property type="entry name" value="Class I glutamine amidotransferase-like"/>
    <property type="match status" value="1"/>
</dbReference>
<organism evidence="4 5">
    <name type="scientific">Oceaniferula marina</name>
    <dbReference type="NCBI Taxonomy" id="2748318"/>
    <lineage>
        <taxon>Bacteria</taxon>
        <taxon>Pseudomonadati</taxon>
        <taxon>Verrucomicrobiota</taxon>
        <taxon>Verrucomicrobiia</taxon>
        <taxon>Verrucomicrobiales</taxon>
        <taxon>Verrucomicrobiaceae</taxon>
        <taxon>Oceaniferula</taxon>
    </lineage>
</organism>
<evidence type="ECO:0000259" key="3">
    <source>
        <dbReference type="Pfam" id="PF17386"/>
    </source>
</evidence>
<dbReference type="EMBL" id="JACBAZ010000003">
    <property type="protein sequence ID" value="NWK55919.1"/>
    <property type="molecule type" value="Genomic_DNA"/>
</dbReference>
<dbReference type="Proteomes" id="UP000557872">
    <property type="component" value="Unassembled WGS sequence"/>
</dbReference>
<name>A0A851GFE0_9BACT</name>
<dbReference type="InterPro" id="IPR035356">
    <property type="entry name" value="LBP_C"/>
</dbReference>
<feature type="domain" description="Lacto-N-biose phosphorylase-like N-terminal TIM barrel" evidence="1">
    <location>
        <begin position="7"/>
        <end position="434"/>
    </location>
</feature>
<evidence type="ECO:0000313" key="5">
    <source>
        <dbReference type="Proteomes" id="UP000557872"/>
    </source>
</evidence>
<keyword evidence="5" id="KW-1185">Reference proteome</keyword>
<dbReference type="GO" id="GO:0050500">
    <property type="term" value="F:1,3-beta-galactosyl-N-acetylhexosamine phosphorylase activity"/>
    <property type="evidence" value="ECO:0007669"/>
    <property type="project" value="UniProtKB-EC"/>
</dbReference>
<dbReference type="Pfam" id="PF09508">
    <property type="entry name" value="Lact_bio_phlase"/>
    <property type="match status" value="1"/>
</dbReference>
<dbReference type="InterPro" id="IPR029062">
    <property type="entry name" value="Class_I_gatase-like"/>
</dbReference>
<dbReference type="NCBIfam" id="TIGR02336">
    <property type="entry name" value="1,3-beta-galactosyl-N-acetylhexosamine phosphorylase"/>
    <property type="match status" value="1"/>
</dbReference>
<dbReference type="Gene3D" id="3.20.20.80">
    <property type="entry name" value="Glycosidases"/>
    <property type="match status" value="1"/>
</dbReference>
<dbReference type="InterPro" id="IPR035080">
    <property type="entry name" value="Lact_bio_phlase-like_N"/>
</dbReference>